<comment type="caution">
    <text evidence="3">The sequence shown here is derived from an EMBL/GenBank/DDBJ whole genome shotgun (WGS) entry which is preliminary data.</text>
</comment>
<dbReference type="Proteomes" id="UP000593567">
    <property type="component" value="Unassembled WGS sequence"/>
</dbReference>
<evidence type="ECO:0000313" key="4">
    <source>
        <dbReference type="Proteomes" id="UP000593567"/>
    </source>
</evidence>
<reference evidence="3" key="1">
    <citation type="submission" date="2020-06" db="EMBL/GenBank/DDBJ databases">
        <title>Draft genome of Bugula neritina, a colonial animal packing powerful symbionts and potential medicines.</title>
        <authorList>
            <person name="Rayko M."/>
        </authorList>
    </citation>
    <scope>NUCLEOTIDE SEQUENCE [LARGE SCALE GENOMIC DNA]</scope>
    <source>
        <strain evidence="3">Kwan_BN1</strain>
    </source>
</reference>
<dbReference type="EMBL" id="VXIV02003195">
    <property type="protein sequence ID" value="KAF6020059.1"/>
    <property type="molecule type" value="Genomic_DNA"/>
</dbReference>
<keyword evidence="4" id="KW-1185">Reference proteome</keyword>
<feature type="region of interest" description="Disordered" evidence="2">
    <location>
        <begin position="350"/>
        <end position="386"/>
    </location>
</feature>
<evidence type="ECO:0000256" key="2">
    <source>
        <dbReference type="SAM" id="MobiDB-lite"/>
    </source>
</evidence>
<organism evidence="3 4">
    <name type="scientific">Bugula neritina</name>
    <name type="common">Brown bryozoan</name>
    <name type="synonym">Sertularia neritina</name>
    <dbReference type="NCBI Taxonomy" id="10212"/>
    <lineage>
        <taxon>Eukaryota</taxon>
        <taxon>Metazoa</taxon>
        <taxon>Spiralia</taxon>
        <taxon>Lophotrochozoa</taxon>
        <taxon>Bryozoa</taxon>
        <taxon>Gymnolaemata</taxon>
        <taxon>Cheilostomatida</taxon>
        <taxon>Flustrina</taxon>
        <taxon>Buguloidea</taxon>
        <taxon>Bugulidae</taxon>
        <taxon>Bugula</taxon>
    </lineage>
</organism>
<proteinExistence type="predicted"/>
<feature type="compositionally biased region" description="Basic residues" evidence="2">
    <location>
        <begin position="359"/>
        <end position="368"/>
    </location>
</feature>
<dbReference type="OrthoDB" id="2142729at2759"/>
<sequence>MKRSPQEPTDIVEKRKIEANKVVDTDCLVAKYELLIKEHDAKRMSEERSALLFQVFDNLIPHLGVFKPIFSKIREELYEYVFSDEHHTARASKMTNISGSRTQTAASNHVDRVPHYLLLKKLVQSVTMSLMICNHNLIFCKKGACFKHQLIDLEKKLAKQESVSRRLQMEIEDTSRAHQETEAELNRYCDSLQFDCNEKDEEIKYLSTFKEGYDRLDEDFIDQTSALVPTDTNRFNAYQPKETVVATKKEHIVSNLLSTKKFKEQILTVMNTMIEQYDEYLEEQKTDIAKKKILNNPDVLATRKMDREIDQADQELWSMQERFKGAMEEINEELSLLQQHQDMLEEQLATIVEDEQKSKPKGNKKAKPKQKEKAPDEPITLEKYRK</sequence>
<gene>
    <name evidence="3" type="ORF">EB796_021652</name>
</gene>
<feature type="compositionally biased region" description="Basic and acidic residues" evidence="2">
    <location>
        <begin position="369"/>
        <end position="386"/>
    </location>
</feature>
<accession>A0A7J7J1L5</accession>
<evidence type="ECO:0000313" key="3">
    <source>
        <dbReference type="EMBL" id="KAF6020059.1"/>
    </source>
</evidence>
<dbReference type="AlphaFoldDB" id="A0A7J7J1L5"/>
<keyword evidence="1" id="KW-0175">Coiled coil</keyword>
<evidence type="ECO:0000256" key="1">
    <source>
        <dbReference type="SAM" id="Coils"/>
    </source>
</evidence>
<feature type="coiled-coil region" evidence="1">
    <location>
        <begin position="150"/>
        <end position="184"/>
    </location>
</feature>
<name>A0A7J7J1L5_BUGNE</name>
<protein>
    <submittedName>
        <fullName evidence="3">Uncharacterized protein</fullName>
    </submittedName>
</protein>